<evidence type="ECO:0000256" key="2">
    <source>
        <dbReference type="ARBA" id="ARBA00023008"/>
    </source>
</evidence>
<accession>A0ABQ1YQQ0</accession>
<dbReference type="CDD" id="cd02968">
    <property type="entry name" value="SCO"/>
    <property type="match status" value="1"/>
</dbReference>
<protein>
    <submittedName>
        <fullName evidence="4">SCO family protein</fullName>
    </submittedName>
</protein>
<gene>
    <name evidence="4" type="ORF">GCM10007423_26570</name>
</gene>
<keyword evidence="5" id="KW-1185">Reference proteome</keyword>
<proteinExistence type="inferred from homology"/>
<name>A0ABQ1YQQ0_9BACT</name>
<dbReference type="PANTHER" id="PTHR12151">
    <property type="entry name" value="ELECTRON TRANSPORT PROTIN SCO1/SENC FAMILY MEMBER"/>
    <property type="match status" value="1"/>
</dbReference>
<reference evidence="5" key="1">
    <citation type="journal article" date="2019" name="Int. J. Syst. Evol. Microbiol.">
        <title>The Global Catalogue of Microorganisms (GCM) 10K type strain sequencing project: providing services to taxonomists for standard genome sequencing and annotation.</title>
        <authorList>
            <consortium name="The Broad Institute Genomics Platform"/>
            <consortium name="The Broad Institute Genome Sequencing Center for Infectious Disease"/>
            <person name="Wu L."/>
            <person name="Ma J."/>
        </authorList>
    </citation>
    <scope>NUCLEOTIDE SEQUENCE [LARGE SCALE GENOMIC DNA]</scope>
    <source>
        <strain evidence="5">CGMCC 1.15288</strain>
    </source>
</reference>
<evidence type="ECO:0000259" key="3">
    <source>
        <dbReference type="PROSITE" id="PS51352"/>
    </source>
</evidence>
<sequence>MRSLLQRLQFYFLYSNITITMHTRRLIAGLLAAALLLACEDRKLPYLGEPETITRTVAGKSIREKSYPSIPAFSFTNQDNRPVTELDFKDKIYIADFFFTTCPTICPVMKKNMLKVYDEVKDNPTVRILSHTIDPEHDTPAVLKTYANDLGVRNATWQFVTGDRGKIYEIGQKHYLITAAEDAKSPGGFLHSGHFVLLDKDRHIRGMYDGTTDEGTYELIRDIRTLLKEYE</sequence>
<dbReference type="InterPro" id="IPR036249">
    <property type="entry name" value="Thioredoxin-like_sf"/>
</dbReference>
<dbReference type="PROSITE" id="PS51352">
    <property type="entry name" value="THIOREDOXIN_2"/>
    <property type="match status" value="1"/>
</dbReference>
<dbReference type="PANTHER" id="PTHR12151:SF25">
    <property type="entry name" value="LINALOOL DEHYDRATASE_ISOMERASE DOMAIN-CONTAINING PROTEIN"/>
    <property type="match status" value="1"/>
</dbReference>
<dbReference type="InterPro" id="IPR013766">
    <property type="entry name" value="Thioredoxin_domain"/>
</dbReference>
<evidence type="ECO:0000313" key="5">
    <source>
        <dbReference type="Proteomes" id="UP000600214"/>
    </source>
</evidence>
<dbReference type="EMBL" id="BMIA01000002">
    <property type="protein sequence ID" value="GGH35150.1"/>
    <property type="molecule type" value="Genomic_DNA"/>
</dbReference>
<evidence type="ECO:0000256" key="1">
    <source>
        <dbReference type="ARBA" id="ARBA00010996"/>
    </source>
</evidence>
<comment type="similarity">
    <text evidence="1">Belongs to the SCO1/2 family.</text>
</comment>
<evidence type="ECO:0000313" key="4">
    <source>
        <dbReference type="EMBL" id="GGH35150.1"/>
    </source>
</evidence>
<dbReference type="SUPFAM" id="SSF52833">
    <property type="entry name" value="Thioredoxin-like"/>
    <property type="match status" value="1"/>
</dbReference>
<dbReference type="Gene3D" id="3.40.30.10">
    <property type="entry name" value="Glutaredoxin"/>
    <property type="match status" value="1"/>
</dbReference>
<keyword evidence="2" id="KW-0186">Copper</keyword>
<dbReference type="Proteomes" id="UP000600214">
    <property type="component" value="Unassembled WGS sequence"/>
</dbReference>
<dbReference type="Pfam" id="PF02630">
    <property type="entry name" value="SCO1-SenC"/>
    <property type="match status" value="1"/>
</dbReference>
<dbReference type="InterPro" id="IPR003782">
    <property type="entry name" value="SCO1/SenC"/>
</dbReference>
<comment type="caution">
    <text evidence="4">The sequence shown here is derived from an EMBL/GenBank/DDBJ whole genome shotgun (WGS) entry which is preliminary data.</text>
</comment>
<organism evidence="4 5">
    <name type="scientific">Dyadobacter endophyticus</name>
    <dbReference type="NCBI Taxonomy" id="1749036"/>
    <lineage>
        <taxon>Bacteria</taxon>
        <taxon>Pseudomonadati</taxon>
        <taxon>Bacteroidota</taxon>
        <taxon>Cytophagia</taxon>
        <taxon>Cytophagales</taxon>
        <taxon>Spirosomataceae</taxon>
        <taxon>Dyadobacter</taxon>
    </lineage>
</organism>
<feature type="domain" description="Thioredoxin" evidence="3">
    <location>
        <begin position="64"/>
        <end position="228"/>
    </location>
</feature>